<proteinExistence type="predicted"/>
<reference evidence="1" key="2">
    <citation type="journal article" date="2022" name="New Phytol.">
        <title>Evolutionary transition to the ectomycorrhizal habit in the genomes of a hyperdiverse lineage of mushroom-forming fungi.</title>
        <authorList>
            <person name="Looney B."/>
            <person name="Miyauchi S."/>
            <person name="Morin E."/>
            <person name="Drula E."/>
            <person name="Courty P.E."/>
            <person name="Kohler A."/>
            <person name="Kuo A."/>
            <person name="LaButti K."/>
            <person name="Pangilinan J."/>
            <person name="Lipzen A."/>
            <person name="Riley R."/>
            <person name="Andreopoulos W."/>
            <person name="He G."/>
            <person name="Johnson J."/>
            <person name="Nolan M."/>
            <person name="Tritt A."/>
            <person name="Barry K.W."/>
            <person name="Grigoriev I.V."/>
            <person name="Nagy L.G."/>
            <person name="Hibbett D."/>
            <person name="Henrissat B."/>
            <person name="Matheny P.B."/>
            <person name="Labbe J."/>
            <person name="Martin F.M."/>
        </authorList>
    </citation>
    <scope>NUCLEOTIDE SEQUENCE</scope>
    <source>
        <strain evidence="1">HHB10654</strain>
    </source>
</reference>
<keyword evidence="2" id="KW-1185">Reference proteome</keyword>
<reference evidence="1" key="1">
    <citation type="submission" date="2021-03" db="EMBL/GenBank/DDBJ databases">
        <authorList>
            <consortium name="DOE Joint Genome Institute"/>
            <person name="Ahrendt S."/>
            <person name="Looney B.P."/>
            <person name="Miyauchi S."/>
            <person name="Morin E."/>
            <person name="Drula E."/>
            <person name="Courty P.E."/>
            <person name="Chicoki N."/>
            <person name="Fauchery L."/>
            <person name="Kohler A."/>
            <person name="Kuo A."/>
            <person name="Labutti K."/>
            <person name="Pangilinan J."/>
            <person name="Lipzen A."/>
            <person name="Riley R."/>
            <person name="Andreopoulos W."/>
            <person name="He G."/>
            <person name="Johnson J."/>
            <person name="Barry K.W."/>
            <person name="Grigoriev I.V."/>
            <person name="Nagy L."/>
            <person name="Hibbett D."/>
            <person name="Henrissat B."/>
            <person name="Matheny P.B."/>
            <person name="Labbe J."/>
            <person name="Martin F."/>
        </authorList>
    </citation>
    <scope>NUCLEOTIDE SEQUENCE</scope>
    <source>
        <strain evidence="1">HHB10654</strain>
    </source>
</reference>
<evidence type="ECO:0000313" key="1">
    <source>
        <dbReference type="EMBL" id="KAI0065220.1"/>
    </source>
</evidence>
<name>A0ACB8TB30_9AGAM</name>
<evidence type="ECO:0000313" key="2">
    <source>
        <dbReference type="Proteomes" id="UP000814140"/>
    </source>
</evidence>
<comment type="caution">
    <text evidence="1">The sequence shown here is derived from an EMBL/GenBank/DDBJ whole genome shotgun (WGS) entry which is preliminary data.</text>
</comment>
<dbReference type="Proteomes" id="UP000814140">
    <property type="component" value="Unassembled WGS sequence"/>
</dbReference>
<dbReference type="EMBL" id="MU277196">
    <property type="protein sequence ID" value="KAI0065220.1"/>
    <property type="molecule type" value="Genomic_DNA"/>
</dbReference>
<sequence length="967" mass="105245">MWIVTGPFDGEVAGEIGQQKSKLLKSGKKYQVGRKDCDLLVYHKKVSATHAQIIVGGCTPEDVGDPDTRPSLEVFHTRPKSLQIHREGESAAIQVATSHVLQDGDNLDIVVGISLKFQWRPICCFESPGRVRTPVSIDGCASLGIKIVRSLHPSITHHLTPSFTLSPAIAVSLLTASQFVKPEWLQELLRLGMLEKHERGSLEATFALPPEAKYRPVFSASLPPALKTFKTWEANEERLNMFISCRFIFVGEKGREVGSEYQALVTRGRGEYEAFTVSAGLPRWRKALMKAKAWADGKKGQLVLVADNEAMAAAISPEGWEELVSEATSLNLQFVLPENLLQAVAHVDKFYFDSGSTGEGSNSSTLPSFVPNTHPDEPSIPPAAESTKEVIQPTRATRSGSSQPSEPLPPARITQSSTEVAAPPAEAPPARRAPRRATKRPLDLFSLDDSLLDDGPTASGSVTSEPAPNPKPSAKPPSSTVAARPSRPRRRTPGVTMAGLLGLDDDDLTEPSKESTQLDKYKALFEATDPDRQNPSRIQSTSDIGLGEGSAALPHSQTQTRSGTGTGGSGTIYRALAAVAEEEEESQMSHDGKRGKKRKAVVLGDDEDIEMQEMMADPDADLPEGTIAEPSTKRRAVEDVNAVRPTATQPPKPTGRATFTTSSAVIDKKGADAGKPDTDEKFLMAVNSTKRGKRKEDDFDREFNKLRLSKPDLAQTDPKEDWAVLADFGNDEVRGNFMVIVDLDIDTSAQPERKLRSEGKPEWVGKPDYKKFKKQNGAQRIAPVELVLSEENDYGVGAAYWKHSQTKDSAPPRFKARTQTKTGKPRKFGTSDSEEEEPAVTEPIVRKGKGKAAPAAESRAAVTRRRSQTPQQGKTALFLPDDDDDDASASRLVAPEEDYEMADDPRADEEDAMTSTLRTNGANTQDRGGRGARKPTAQKRKAPPVLDDDSDDAVFKGFRNKKRGRLG</sequence>
<organism evidence="1 2">
    <name type="scientific">Artomyces pyxidatus</name>
    <dbReference type="NCBI Taxonomy" id="48021"/>
    <lineage>
        <taxon>Eukaryota</taxon>
        <taxon>Fungi</taxon>
        <taxon>Dikarya</taxon>
        <taxon>Basidiomycota</taxon>
        <taxon>Agaricomycotina</taxon>
        <taxon>Agaricomycetes</taxon>
        <taxon>Russulales</taxon>
        <taxon>Auriscalpiaceae</taxon>
        <taxon>Artomyces</taxon>
    </lineage>
</organism>
<gene>
    <name evidence="1" type="ORF">BV25DRAFT_1822360</name>
</gene>
<accession>A0ACB8TB30</accession>
<protein>
    <submittedName>
        <fullName evidence="1">Uncharacterized protein</fullName>
    </submittedName>
</protein>